<proteinExistence type="predicted"/>
<reference evidence="1" key="1">
    <citation type="submission" date="2018-11" db="EMBL/GenBank/DDBJ databases">
        <authorList>
            <person name="Grassa J C."/>
        </authorList>
    </citation>
    <scope>NUCLEOTIDE SEQUENCE [LARGE SCALE GENOMIC DNA]</scope>
</reference>
<name>A0A803QGY6_CANSA</name>
<sequence length="329" mass="37756">MKAQLRKKNYLIGAQLLKLGNEEALPRTGGVSRRSDAKNPTVDATKIMEIDSMISGSNGGTIKIGDNRQGSNEDDRWLDMFPTVKLFDFEVSTSDHCPLLLVPVNTSALAGRRVFRFENSWLREPLCLKVVKDTWAQAVGSPIMDKVKNCGEVLLEWGKDYTGNFKKRIQECKVEICHWKKGRDTVAVSNYKAAHINLNNILLQRKIFWKQRSKQLWLREGDQNSKIFHAKATSRRRNNLIQKLKNNVGVWVGWEDELPTVVADYFNQLFNYEAMEYRVVVECIQLKITEEQNEQMLGDVTVEEIKKKALFQMHPEKSLGLDGMTPGFY</sequence>
<evidence type="ECO:0000313" key="1">
    <source>
        <dbReference type="EnsemblPlants" id="cds.evm.model.09.658"/>
    </source>
</evidence>
<dbReference type="Proteomes" id="UP000596661">
    <property type="component" value="Chromosome 9"/>
</dbReference>
<accession>A0A803QGY6</accession>
<dbReference type="EnsemblPlants" id="evm.model.09.658">
    <property type="protein sequence ID" value="cds.evm.model.09.658"/>
    <property type="gene ID" value="evm.TU.09.658"/>
</dbReference>
<evidence type="ECO:0000313" key="2">
    <source>
        <dbReference type="Proteomes" id="UP000596661"/>
    </source>
</evidence>
<organism evidence="1 2">
    <name type="scientific">Cannabis sativa</name>
    <name type="common">Hemp</name>
    <name type="synonym">Marijuana</name>
    <dbReference type="NCBI Taxonomy" id="3483"/>
    <lineage>
        <taxon>Eukaryota</taxon>
        <taxon>Viridiplantae</taxon>
        <taxon>Streptophyta</taxon>
        <taxon>Embryophyta</taxon>
        <taxon>Tracheophyta</taxon>
        <taxon>Spermatophyta</taxon>
        <taxon>Magnoliopsida</taxon>
        <taxon>eudicotyledons</taxon>
        <taxon>Gunneridae</taxon>
        <taxon>Pentapetalae</taxon>
        <taxon>rosids</taxon>
        <taxon>fabids</taxon>
        <taxon>Rosales</taxon>
        <taxon>Cannabaceae</taxon>
        <taxon>Cannabis</taxon>
    </lineage>
</organism>
<evidence type="ECO:0008006" key="3">
    <source>
        <dbReference type="Google" id="ProtNLM"/>
    </source>
</evidence>
<keyword evidence="2" id="KW-1185">Reference proteome</keyword>
<dbReference type="AlphaFoldDB" id="A0A803QGY6"/>
<protein>
    <recommendedName>
        <fullName evidence="3">Reverse transcriptase</fullName>
    </recommendedName>
</protein>
<dbReference type="EMBL" id="UZAU01000728">
    <property type="status" value="NOT_ANNOTATED_CDS"/>
    <property type="molecule type" value="Genomic_DNA"/>
</dbReference>
<dbReference type="Gramene" id="evm.model.09.658">
    <property type="protein sequence ID" value="cds.evm.model.09.658"/>
    <property type="gene ID" value="evm.TU.09.658"/>
</dbReference>
<reference evidence="1" key="2">
    <citation type="submission" date="2021-03" db="UniProtKB">
        <authorList>
            <consortium name="EnsemblPlants"/>
        </authorList>
    </citation>
    <scope>IDENTIFICATION</scope>
</reference>